<dbReference type="Proteomes" id="UP000070501">
    <property type="component" value="Unassembled WGS sequence"/>
</dbReference>
<dbReference type="EMBL" id="KQ964267">
    <property type="protein sequence ID" value="KXJ86580.1"/>
    <property type="molecule type" value="Genomic_DNA"/>
</dbReference>
<evidence type="ECO:0000313" key="2">
    <source>
        <dbReference type="Proteomes" id="UP000070501"/>
    </source>
</evidence>
<protein>
    <submittedName>
        <fullName evidence="1">Uncharacterized protein</fullName>
    </submittedName>
</protein>
<accession>A0A136INS7</accession>
<gene>
    <name evidence="1" type="ORF">Micbo1qcDRAFT_236879</name>
</gene>
<dbReference type="AlphaFoldDB" id="A0A136INS7"/>
<proteinExistence type="predicted"/>
<organism evidence="1 2">
    <name type="scientific">Microdochium bolleyi</name>
    <dbReference type="NCBI Taxonomy" id="196109"/>
    <lineage>
        <taxon>Eukaryota</taxon>
        <taxon>Fungi</taxon>
        <taxon>Dikarya</taxon>
        <taxon>Ascomycota</taxon>
        <taxon>Pezizomycotina</taxon>
        <taxon>Sordariomycetes</taxon>
        <taxon>Xylariomycetidae</taxon>
        <taxon>Xylariales</taxon>
        <taxon>Microdochiaceae</taxon>
        <taxon>Microdochium</taxon>
    </lineage>
</organism>
<dbReference type="InParanoid" id="A0A136INS7"/>
<name>A0A136INS7_9PEZI</name>
<dbReference type="OrthoDB" id="2851338at2759"/>
<sequence length="255" mass="28448">MATPTQRTTYIGPAPKGPGLIYAQSHITSPELTPDTFDRWYASVHVPDVMATGVVSHAARWACTDDESAAQADPYLATYRVPEMADLQGEAFKAIPMTHELLPGGGGEKVDGRTVHDSVDIDTCFYELVEVYETEKHDGAFATHIISAGMTPKDQAASDDMDRWYREEHNEQMSLEPGWVRSSRYKLVFQIKSVGGGSSRRDAPEWMTLHEFGEGNKLGTKVTALEPISEWTRKVMGDMKSIEAYVWKRTEGWSK</sequence>
<reference evidence="2" key="1">
    <citation type="submission" date="2016-02" db="EMBL/GenBank/DDBJ databases">
        <title>Draft genome sequence of Microdochium bolleyi, a fungal endophyte of beachgrass.</title>
        <authorList>
            <consortium name="DOE Joint Genome Institute"/>
            <person name="David A.S."/>
            <person name="May G."/>
            <person name="Haridas S."/>
            <person name="Lim J."/>
            <person name="Wang M."/>
            <person name="Labutti K."/>
            <person name="Lipzen A."/>
            <person name="Barry K."/>
            <person name="Grigoriev I.V."/>
        </authorList>
    </citation>
    <scope>NUCLEOTIDE SEQUENCE [LARGE SCALE GENOMIC DNA]</scope>
    <source>
        <strain evidence="2">J235TASD1</strain>
    </source>
</reference>
<evidence type="ECO:0000313" key="1">
    <source>
        <dbReference type="EMBL" id="KXJ86580.1"/>
    </source>
</evidence>
<keyword evidence="2" id="KW-1185">Reference proteome</keyword>